<proteinExistence type="predicted"/>
<dbReference type="Proteomes" id="UP000887579">
    <property type="component" value="Unplaced"/>
</dbReference>
<organism evidence="1 2">
    <name type="scientific">Panagrolaimus sp. ES5</name>
    <dbReference type="NCBI Taxonomy" id="591445"/>
    <lineage>
        <taxon>Eukaryota</taxon>
        <taxon>Metazoa</taxon>
        <taxon>Ecdysozoa</taxon>
        <taxon>Nematoda</taxon>
        <taxon>Chromadorea</taxon>
        <taxon>Rhabditida</taxon>
        <taxon>Tylenchina</taxon>
        <taxon>Panagrolaimomorpha</taxon>
        <taxon>Panagrolaimoidea</taxon>
        <taxon>Panagrolaimidae</taxon>
        <taxon>Panagrolaimus</taxon>
    </lineage>
</organism>
<protein>
    <submittedName>
        <fullName evidence="2">Uncharacterized protein</fullName>
    </submittedName>
</protein>
<evidence type="ECO:0000313" key="1">
    <source>
        <dbReference type="Proteomes" id="UP000887579"/>
    </source>
</evidence>
<sequence>MGKKSKNQLEALKIARQTALELRKGQLLKNQKEIAVKKPNEVKSKSIDKYRRLLAKHMVQCKADKRKKKKEINDVLRKRMMKINEIRKNEKANGWFESGI</sequence>
<name>A0AC34FFC4_9BILA</name>
<reference evidence="2" key="1">
    <citation type="submission" date="2022-11" db="UniProtKB">
        <authorList>
            <consortium name="WormBaseParasite"/>
        </authorList>
    </citation>
    <scope>IDENTIFICATION</scope>
</reference>
<accession>A0AC34FFC4</accession>
<dbReference type="WBParaSite" id="ES5_v2.g15931.t1">
    <property type="protein sequence ID" value="ES5_v2.g15931.t1"/>
    <property type="gene ID" value="ES5_v2.g15931"/>
</dbReference>
<evidence type="ECO:0000313" key="2">
    <source>
        <dbReference type="WBParaSite" id="ES5_v2.g15931.t1"/>
    </source>
</evidence>